<evidence type="ECO:0000313" key="3">
    <source>
        <dbReference type="EMBL" id="GIM14671.1"/>
    </source>
</evidence>
<dbReference type="AlphaFoldDB" id="A0A8J4CVA3"/>
<evidence type="ECO:0000313" key="2">
    <source>
        <dbReference type="EMBL" id="GIL90498.1"/>
    </source>
</evidence>
<proteinExistence type="predicted"/>
<comment type="caution">
    <text evidence="2">The sequence shown here is derived from an EMBL/GenBank/DDBJ whole genome shotgun (WGS) entry which is preliminary data.</text>
</comment>
<reference evidence="2" key="1">
    <citation type="journal article" date="2021" name="Proc. Natl. Acad. Sci. U.S.A.">
        <title>Three genomes in the algal genus Volvox reveal the fate of a haploid sex-determining region after a transition to homothallism.</title>
        <authorList>
            <person name="Yamamoto K."/>
            <person name="Hamaji T."/>
            <person name="Kawai-Toyooka H."/>
            <person name="Matsuzaki R."/>
            <person name="Takahashi F."/>
            <person name="Nishimura Y."/>
            <person name="Kawachi M."/>
            <person name="Noguchi H."/>
            <person name="Minakuchi Y."/>
            <person name="Umen J.G."/>
            <person name="Toyoda A."/>
            <person name="Nozaki H."/>
        </authorList>
    </citation>
    <scope>NUCLEOTIDE SEQUENCE</scope>
    <source>
        <strain evidence="3">NIES-3785</strain>
        <strain evidence="2">NIES-3786</strain>
    </source>
</reference>
<feature type="region of interest" description="Disordered" evidence="1">
    <location>
        <begin position="80"/>
        <end position="117"/>
    </location>
</feature>
<keyword evidence="4" id="KW-1185">Reference proteome</keyword>
<dbReference type="Proteomes" id="UP000722791">
    <property type="component" value="Unassembled WGS sequence"/>
</dbReference>
<dbReference type="Proteomes" id="UP000747110">
    <property type="component" value="Unassembled WGS sequence"/>
</dbReference>
<accession>A0A8J4CVA3</accession>
<evidence type="ECO:0000313" key="4">
    <source>
        <dbReference type="Proteomes" id="UP000747110"/>
    </source>
</evidence>
<evidence type="ECO:0000256" key="1">
    <source>
        <dbReference type="SAM" id="MobiDB-lite"/>
    </source>
</evidence>
<organism evidence="2 4">
    <name type="scientific">Volvox reticuliferus</name>
    <dbReference type="NCBI Taxonomy" id="1737510"/>
    <lineage>
        <taxon>Eukaryota</taxon>
        <taxon>Viridiplantae</taxon>
        <taxon>Chlorophyta</taxon>
        <taxon>core chlorophytes</taxon>
        <taxon>Chlorophyceae</taxon>
        <taxon>CS clade</taxon>
        <taxon>Chlamydomonadales</taxon>
        <taxon>Volvocaceae</taxon>
        <taxon>Volvox</taxon>
    </lineage>
</organism>
<name>A0A8J4CVA3_9CHLO</name>
<sequence>MEELPPRFDRVLSEIPDLTVEEKRRARYLFQHEPVRQCAISALNDEELAAYIKGILKWDMDFLYMLKRFLMSLFPGPQEGPIHREGPASSPADAKLLGESGNANLRRRNLQSTVRSL</sequence>
<dbReference type="EMBL" id="BNCP01000057">
    <property type="protein sequence ID" value="GIL90498.1"/>
    <property type="molecule type" value="Genomic_DNA"/>
</dbReference>
<gene>
    <name evidence="2" type="ORF">Vretifemale_18138</name>
    <name evidence="3" type="ORF">Vretimale_17618</name>
</gene>
<protein>
    <submittedName>
        <fullName evidence="2">Uncharacterized protein</fullName>
    </submittedName>
</protein>
<dbReference type="EMBL" id="BNCQ01000058">
    <property type="protein sequence ID" value="GIM14671.1"/>
    <property type="molecule type" value="Genomic_DNA"/>
</dbReference>